<sequence>METPGTSLLHIENDPQKTRNDSTFQIGDLQYLLVPTYHLETVFPRSIQADTPVIDLTVDIPSQNDQASSEAPQSLGLWRGRVIDVIDVDSLPDRRRPQRHLEYFQPFSFESFMDLGDMLVLGHSLPQQLTSSSMNSSVQTRRITRQMANQMRLRENRILQTNNNFLHALMSHMTSSSRRRTNASVRRSTSYPYYTRSHQDFVSTPLEYNHLFEETDNTVFSSKDTSLSHVQYKKPPEAMKGFTRSLNRNQKLVCPNCIHELGVSEDPVKKTIWIGKCGHVYCGSCAKVFRSMKSRGSRAAICTVKHCLTSSSVITTIMQVSSRLLLCWGVSSAYPEVVSKSIAFFLMSYAWSITEIIRYSYYANSLKKKASFLLSWLRYNLFFVFYPLGTSSEVWLICKLLLYIKDKRTIYPLILKVIVMVYAPGFFIMYKHMILQRRKWMKSWKAKKEKARFCFSLSKVFSVFLKQKIASQKKEDD</sequence>
<organism evidence="1 2">
    <name type="scientific">Pneumocystis oryctolagi</name>
    <dbReference type="NCBI Taxonomy" id="42067"/>
    <lineage>
        <taxon>Eukaryota</taxon>
        <taxon>Fungi</taxon>
        <taxon>Dikarya</taxon>
        <taxon>Ascomycota</taxon>
        <taxon>Taphrinomycotina</taxon>
        <taxon>Pneumocystomycetes</taxon>
        <taxon>Pneumocystaceae</taxon>
        <taxon>Pneumocystis</taxon>
    </lineage>
</organism>
<comment type="caution">
    <text evidence="1">The sequence shown here is derived from an EMBL/GenBank/DDBJ whole genome shotgun (WGS) entry which is preliminary data.</text>
</comment>
<name>A0ACB7CG15_9ASCO</name>
<gene>
    <name evidence="1" type="ORF">PORY_000040</name>
</gene>
<keyword evidence="2" id="KW-1185">Reference proteome</keyword>
<protein>
    <submittedName>
        <fullName evidence="1">Uncharacterized protein</fullName>
    </submittedName>
</protein>
<reference evidence="1 2" key="1">
    <citation type="journal article" date="2021" name="Commun. Biol.">
        <title>Genomic insights into the host specific adaptation of the Pneumocystis genus.</title>
        <authorList>
            <person name="Cisse O.H."/>
            <person name="Ma L."/>
            <person name="Dekker J.P."/>
            <person name="Khil P.P."/>
            <person name="Youn J.-H."/>
            <person name="Brenchley J.M."/>
            <person name="Blair R."/>
            <person name="Pahar B."/>
            <person name="Chabe M."/>
            <person name="Van Rompay K.K.A."/>
            <person name="Keesler R."/>
            <person name="Sukura A."/>
            <person name="Hirsch V."/>
            <person name="Kutty G."/>
            <person name="Liu Y."/>
            <person name="Peng L."/>
            <person name="Chen J."/>
            <person name="Song J."/>
            <person name="Weissenbacher-Lang C."/>
            <person name="Xu J."/>
            <person name="Upham N.S."/>
            <person name="Stajich J.E."/>
            <person name="Cuomo C.A."/>
            <person name="Cushion M.T."/>
            <person name="Kovacs J.A."/>
        </authorList>
    </citation>
    <scope>NUCLEOTIDE SEQUENCE [LARGE SCALE GENOMIC DNA]</scope>
    <source>
        <strain evidence="1 2">RABM</strain>
    </source>
</reference>
<proteinExistence type="predicted"/>
<evidence type="ECO:0000313" key="2">
    <source>
        <dbReference type="Proteomes" id="UP000768646"/>
    </source>
</evidence>
<dbReference type="Proteomes" id="UP000768646">
    <property type="component" value="Unassembled WGS sequence"/>
</dbReference>
<evidence type="ECO:0000313" key="1">
    <source>
        <dbReference type="EMBL" id="KAG4306052.1"/>
    </source>
</evidence>
<dbReference type="EMBL" id="JABTEG010000001">
    <property type="protein sequence ID" value="KAG4306052.1"/>
    <property type="molecule type" value="Genomic_DNA"/>
</dbReference>
<accession>A0ACB7CG15</accession>